<evidence type="ECO:0000313" key="1">
    <source>
        <dbReference type="EMBL" id="AET38028.1"/>
    </source>
</evidence>
<dbReference type="HOGENOM" id="CLU_1277351_0_0_1"/>
<organism evidence="1 2">
    <name type="scientific">Eremothecium cymbalariae (strain CBS 270.75 / DBVPG 7215 / KCTC 17166 / NRRL Y-17582)</name>
    <name type="common">Yeast</name>
    <dbReference type="NCBI Taxonomy" id="931890"/>
    <lineage>
        <taxon>Eukaryota</taxon>
        <taxon>Fungi</taxon>
        <taxon>Dikarya</taxon>
        <taxon>Ascomycota</taxon>
        <taxon>Saccharomycotina</taxon>
        <taxon>Saccharomycetes</taxon>
        <taxon>Saccharomycetales</taxon>
        <taxon>Saccharomycetaceae</taxon>
        <taxon>Eremothecium</taxon>
    </lineage>
</organism>
<dbReference type="KEGG" id="erc:Ecym_2283"/>
<dbReference type="OMA" id="HTKMIND"/>
<sequence>MVHSVAISPRNIELLNKIIRELLASLERQMLEFVEILLDVLILPSSNKRNLVVSLAGGNKNLAFDEDEGMGYYDLGYNNIVGMIHLRNMILDFQKQNSSANISEVDYILQVLHQVDTIHNYFIHILKCLSLHVEVPICTSIYKTTLAVMLPYFEQMFFSMKTFYNIVCSLLDDARKTGLSDDDIFQVDSDVFVQIQQLKKLDHQFNGLIASLDTNN</sequence>
<proteinExistence type="predicted"/>
<dbReference type="Proteomes" id="UP000006790">
    <property type="component" value="Chromosome 2"/>
</dbReference>
<reference evidence="2" key="1">
    <citation type="journal article" date="2012" name="G3 (Bethesda)">
        <title>Pichia sorbitophila, an interspecies yeast hybrid reveals early steps of genome resolution following polyploidization.</title>
        <authorList>
            <person name="Leh Louis V."/>
            <person name="Despons L."/>
            <person name="Friedrich A."/>
            <person name="Martin T."/>
            <person name="Durrens P."/>
            <person name="Casaregola S."/>
            <person name="Neuveglise C."/>
            <person name="Fairhead C."/>
            <person name="Marck C."/>
            <person name="Cruz J.A."/>
            <person name="Straub M.L."/>
            <person name="Kugler V."/>
            <person name="Sacerdot C."/>
            <person name="Uzunov Z."/>
            <person name="Thierry A."/>
            <person name="Weiss S."/>
            <person name="Bleykasten C."/>
            <person name="De Montigny J."/>
            <person name="Jacques N."/>
            <person name="Jung P."/>
            <person name="Lemaire M."/>
            <person name="Mallet S."/>
            <person name="Morel G."/>
            <person name="Richard G.F."/>
            <person name="Sarkar A."/>
            <person name="Savel G."/>
            <person name="Schacherer J."/>
            <person name="Seret M.L."/>
            <person name="Talla E."/>
            <person name="Samson G."/>
            <person name="Jubin C."/>
            <person name="Poulain J."/>
            <person name="Vacherie B."/>
            <person name="Barbe V."/>
            <person name="Pelletier E."/>
            <person name="Sherman D.J."/>
            <person name="Westhof E."/>
            <person name="Weissenbach J."/>
            <person name="Baret P.V."/>
            <person name="Wincker P."/>
            <person name="Gaillardin C."/>
            <person name="Dujon B."/>
            <person name="Souciet J.L."/>
        </authorList>
    </citation>
    <scope>NUCLEOTIDE SEQUENCE [LARGE SCALE GENOMIC DNA]</scope>
    <source>
        <strain evidence="2">CBS 270.75 / DBVPG 7215 / KCTC 17166 / NRRL Y-17582</strain>
    </source>
</reference>
<dbReference type="eggNOG" id="ENOG502S3KK">
    <property type="taxonomic scope" value="Eukaryota"/>
</dbReference>
<dbReference type="OrthoDB" id="4067935at2759"/>
<protein>
    <submittedName>
        <fullName evidence="1">Uncharacterized protein</fullName>
    </submittedName>
</protein>
<dbReference type="InParanoid" id="G8JPS3"/>
<name>G8JPS3_ERECY</name>
<accession>G8JPS3</accession>
<keyword evidence="2" id="KW-1185">Reference proteome</keyword>
<dbReference type="AlphaFoldDB" id="G8JPS3"/>
<dbReference type="RefSeq" id="XP_003644845.1">
    <property type="nucleotide sequence ID" value="XM_003644797.1"/>
</dbReference>
<gene>
    <name evidence="1" type="ordered locus">Ecym_2283</name>
</gene>
<evidence type="ECO:0000313" key="2">
    <source>
        <dbReference type="Proteomes" id="UP000006790"/>
    </source>
</evidence>
<dbReference type="GeneID" id="11470592"/>
<dbReference type="EMBL" id="CP002498">
    <property type="protein sequence ID" value="AET38028.1"/>
    <property type="molecule type" value="Genomic_DNA"/>
</dbReference>